<feature type="coiled-coil region" evidence="1">
    <location>
        <begin position="435"/>
        <end position="466"/>
    </location>
</feature>
<name>A0A0D7B0P5_9AGAR</name>
<feature type="compositionally biased region" description="Acidic residues" evidence="2">
    <location>
        <begin position="84"/>
        <end position="95"/>
    </location>
</feature>
<feature type="compositionally biased region" description="Basic and acidic residues" evidence="2">
    <location>
        <begin position="71"/>
        <end position="83"/>
    </location>
</feature>
<proteinExistence type="predicted"/>
<reference evidence="3 4" key="1">
    <citation type="journal article" date="2015" name="Fungal Genet. Biol.">
        <title>Evolution of novel wood decay mechanisms in Agaricales revealed by the genome sequences of Fistulina hepatica and Cylindrobasidium torrendii.</title>
        <authorList>
            <person name="Floudas D."/>
            <person name="Held B.W."/>
            <person name="Riley R."/>
            <person name="Nagy L.G."/>
            <person name="Koehler G."/>
            <person name="Ransdell A.S."/>
            <person name="Younus H."/>
            <person name="Chow J."/>
            <person name="Chiniquy J."/>
            <person name="Lipzen A."/>
            <person name="Tritt A."/>
            <person name="Sun H."/>
            <person name="Haridas S."/>
            <person name="LaButti K."/>
            <person name="Ohm R.A."/>
            <person name="Kues U."/>
            <person name="Blanchette R.A."/>
            <person name="Grigoriev I.V."/>
            <person name="Minto R.E."/>
            <person name="Hibbett D.S."/>
        </authorList>
    </citation>
    <scope>NUCLEOTIDE SEQUENCE [LARGE SCALE GENOMIC DNA]</scope>
    <source>
        <strain evidence="3 4">FP15055 ss-10</strain>
    </source>
</reference>
<sequence>MPKLNLDHALHSDTPTRPGLVASAVPLVTPVHVAARPESPQPLAGPSAPAASKATVQDPDSQDTTSSGDLSRIERAPEQLQRMEEEESSRDLEEEVQQRLREKEAAEEARLLLEREEAEARKVRQDALEAAERMEKARERRFFELEEQEQIELERIAERQRERRNRETMAAASKLRDLQLIRRNGDENMDVDSIPPVAGPSVPPLFTSTVDVAGAAAHFSATLSVVEPTTRAGSDSSSTLPVISSSLVTTEEALPNDIEQLKALVRTLKAAPRSHDSEAIAGPSEEDINALKVANASLLQNKMALTEEREFFRGHYEAQSALANDLIKEKRAWEAERTRLQSEVQIARGQAKDGVALVRATLEGRIEWLEADAAQWRDQVHFMRELELRTNGPGVRADELRRRAAEYPNMEVELQRVKTQLVEERAKSKERDKDVQRALAEREVLRQELDQEREVKEQKVRENEKILLALESARRAYEQNRINAGPGSQQASDVQMASQPSSAGIANAAVNALAGGTSSAGLDGSQGAYFCEMDDVGFSTMDVSRVF</sequence>
<dbReference type="OrthoDB" id="3647690at2759"/>
<feature type="compositionally biased region" description="Polar residues" evidence="2">
    <location>
        <begin position="54"/>
        <end position="69"/>
    </location>
</feature>
<evidence type="ECO:0000313" key="3">
    <source>
        <dbReference type="EMBL" id="KIY64062.1"/>
    </source>
</evidence>
<dbReference type="Proteomes" id="UP000054007">
    <property type="component" value="Unassembled WGS sequence"/>
</dbReference>
<keyword evidence="1" id="KW-0175">Coiled coil</keyword>
<evidence type="ECO:0000313" key="4">
    <source>
        <dbReference type="Proteomes" id="UP000054007"/>
    </source>
</evidence>
<protein>
    <submittedName>
        <fullName evidence="3">Uncharacterized protein</fullName>
    </submittedName>
</protein>
<feature type="region of interest" description="Disordered" evidence="2">
    <location>
        <begin position="1"/>
        <end position="104"/>
    </location>
</feature>
<keyword evidence="4" id="KW-1185">Reference proteome</keyword>
<evidence type="ECO:0000256" key="1">
    <source>
        <dbReference type="SAM" id="Coils"/>
    </source>
</evidence>
<gene>
    <name evidence="3" type="ORF">CYLTODRAFT_114827</name>
</gene>
<organism evidence="3 4">
    <name type="scientific">Cylindrobasidium torrendii FP15055 ss-10</name>
    <dbReference type="NCBI Taxonomy" id="1314674"/>
    <lineage>
        <taxon>Eukaryota</taxon>
        <taxon>Fungi</taxon>
        <taxon>Dikarya</taxon>
        <taxon>Basidiomycota</taxon>
        <taxon>Agaricomycotina</taxon>
        <taxon>Agaricomycetes</taxon>
        <taxon>Agaricomycetidae</taxon>
        <taxon>Agaricales</taxon>
        <taxon>Marasmiineae</taxon>
        <taxon>Physalacriaceae</taxon>
        <taxon>Cylindrobasidium</taxon>
    </lineage>
</organism>
<feature type="compositionally biased region" description="Basic and acidic residues" evidence="2">
    <location>
        <begin position="1"/>
        <end position="11"/>
    </location>
</feature>
<evidence type="ECO:0000256" key="2">
    <source>
        <dbReference type="SAM" id="MobiDB-lite"/>
    </source>
</evidence>
<dbReference type="EMBL" id="KN880656">
    <property type="protein sequence ID" value="KIY64062.1"/>
    <property type="molecule type" value="Genomic_DNA"/>
</dbReference>
<feature type="coiled-coil region" evidence="1">
    <location>
        <begin position="288"/>
        <end position="379"/>
    </location>
</feature>
<dbReference type="STRING" id="1314674.A0A0D7B0P5"/>
<dbReference type="AlphaFoldDB" id="A0A0D7B0P5"/>
<accession>A0A0D7B0P5</accession>